<accession>A0A0G4NKR1</accession>
<name>A0A0G4NKR1_VERLO</name>
<dbReference type="GO" id="GO:0043248">
    <property type="term" value="P:proteasome assembly"/>
    <property type="evidence" value="ECO:0007669"/>
    <property type="project" value="InterPro"/>
</dbReference>
<evidence type="ECO:0008006" key="3">
    <source>
        <dbReference type="Google" id="ProtNLM"/>
    </source>
</evidence>
<dbReference type="InterPro" id="IPR018788">
    <property type="entry name" value="Proteasome_assmbl_chp_3"/>
</dbReference>
<dbReference type="EMBL" id="CVQI01036161">
    <property type="protein sequence ID" value="CRK47030.1"/>
    <property type="molecule type" value="Genomic_DNA"/>
</dbReference>
<dbReference type="PANTHER" id="PTHR31051:SF1">
    <property type="entry name" value="PROTEASOME ASSEMBLY CHAPERONE 3"/>
    <property type="match status" value="1"/>
</dbReference>
<reference evidence="2" key="1">
    <citation type="submission" date="2015-05" db="EMBL/GenBank/DDBJ databases">
        <authorList>
            <person name="Fogelqvist Johan"/>
        </authorList>
    </citation>
    <scope>NUCLEOTIDE SEQUENCE [LARGE SCALE GENOMIC DNA]</scope>
</reference>
<dbReference type="PANTHER" id="PTHR31051">
    <property type="entry name" value="PROTEASOME ASSEMBLY CHAPERONE 3"/>
    <property type="match status" value="1"/>
</dbReference>
<protein>
    <recommendedName>
        <fullName evidence="3">Proteasome assembly chaperone 3</fullName>
    </recommendedName>
</protein>
<organism evidence="1 2">
    <name type="scientific">Verticillium longisporum</name>
    <name type="common">Verticillium dahliae var. longisporum</name>
    <dbReference type="NCBI Taxonomy" id="100787"/>
    <lineage>
        <taxon>Eukaryota</taxon>
        <taxon>Fungi</taxon>
        <taxon>Dikarya</taxon>
        <taxon>Ascomycota</taxon>
        <taxon>Pezizomycotina</taxon>
        <taxon>Sordariomycetes</taxon>
        <taxon>Hypocreomycetidae</taxon>
        <taxon>Glomerellales</taxon>
        <taxon>Plectosphaerellaceae</taxon>
        <taxon>Verticillium</taxon>
    </lineage>
</organism>
<dbReference type="InterPro" id="IPR053720">
    <property type="entry name" value="Psm_Assembly_Chaperone"/>
</dbReference>
<evidence type="ECO:0000313" key="2">
    <source>
        <dbReference type="Proteomes" id="UP000045706"/>
    </source>
</evidence>
<evidence type="ECO:0000313" key="1">
    <source>
        <dbReference type="EMBL" id="CRK47030.1"/>
    </source>
</evidence>
<sequence>MDTNEEAREQSFPAKTRKALGTINGVATEANSVWFSDRIMITMSQEGRLSVPVHVPILPSPADMVDMNLSSSSRGMLPSTHLTATTLLGGGGDERETLGQFYAAQIARLISLRDPEDRRTLVLGLGLLKVDTAREAFFDTMDLIKEVL</sequence>
<dbReference type="Proteomes" id="UP000045706">
    <property type="component" value="Unassembled WGS sequence"/>
</dbReference>
<dbReference type="Gene3D" id="3.30.230.90">
    <property type="match status" value="1"/>
</dbReference>
<proteinExistence type="predicted"/>
<gene>
    <name evidence="1" type="ORF">BN1723_001305</name>
</gene>
<dbReference type="AlphaFoldDB" id="A0A0G4NKR1"/>